<feature type="domain" description="C3H1-type" evidence="7">
    <location>
        <begin position="289"/>
        <end position="317"/>
    </location>
</feature>
<feature type="zinc finger region" description="C3H1-type" evidence="5">
    <location>
        <begin position="51"/>
        <end position="78"/>
    </location>
</feature>
<dbReference type="InterPro" id="IPR036855">
    <property type="entry name" value="Znf_CCCH_sf"/>
</dbReference>
<dbReference type="PANTHER" id="PTHR12547:SF18">
    <property type="entry name" value="PROTEIN TIS11"/>
    <property type="match status" value="1"/>
</dbReference>
<keyword evidence="1 5" id="KW-0479">Metal-binding</keyword>
<evidence type="ECO:0000313" key="8">
    <source>
        <dbReference type="EMBL" id="KAJ7741268.1"/>
    </source>
</evidence>
<dbReference type="PANTHER" id="PTHR12547">
    <property type="entry name" value="CCCH ZINC FINGER/TIS11-RELATED"/>
    <property type="match status" value="1"/>
</dbReference>
<accession>A0AAD7N1A5</accession>
<dbReference type="EMBL" id="JARKIB010000099">
    <property type="protein sequence ID" value="KAJ7741268.1"/>
    <property type="molecule type" value="Genomic_DNA"/>
</dbReference>
<reference evidence="8" key="1">
    <citation type="submission" date="2023-03" db="EMBL/GenBank/DDBJ databases">
        <title>Massive genome expansion in bonnet fungi (Mycena s.s.) driven by repeated elements and novel gene families across ecological guilds.</title>
        <authorList>
            <consortium name="Lawrence Berkeley National Laboratory"/>
            <person name="Harder C.B."/>
            <person name="Miyauchi S."/>
            <person name="Viragh M."/>
            <person name="Kuo A."/>
            <person name="Thoen E."/>
            <person name="Andreopoulos B."/>
            <person name="Lu D."/>
            <person name="Skrede I."/>
            <person name="Drula E."/>
            <person name="Henrissat B."/>
            <person name="Morin E."/>
            <person name="Kohler A."/>
            <person name="Barry K."/>
            <person name="LaButti K."/>
            <person name="Morin E."/>
            <person name="Salamov A."/>
            <person name="Lipzen A."/>
            <person name="Mereny Z."/>
            <person name="Hegedus B."/>
            <person name="Baldrian P."/>
            <person name="Stursova M."/>
            <person name="Weitz H."/>
            <person name="Taylor A."/>
            <person name="Grigoriev I.V."/>
            <person name="Nagy L.G."/>
            <person name="Martin F."/>
            <person name="Kauserud H."/>
        </authorList>
    </citation>
    <scope>NUCLEOTIDE SEQUENCE</scope>
    <source>
        <strain evidence="8">CBHHK182m</strain>
    </source>
</reference>
<dbReference type="AlphaFoldDB" id="A0AAD7N1A5"/>
<feature type="compositionally biased region" description="Low complexity" evidence="6">
    <location>
        <begin position="179"/>
        <end position="193"/>
    </location>
</feature>
<dbReference type="SUPFAM" id="SSF90229">
    <property type="entry name" value="CCCH zinc finger"/>
    <property type="match status" value="2"/>
</dbReference>
<feature type="zinc finger region" description="C3H1-type" evidence="5">
    <location>
        <begin position="16"/>
        <end position="45"/>
    </location>
</feature>
<keyword evidence="2" id="KW-0677">Repeat</keyword>
<evidence type="ECO:0000256" key="4">
    <source>
        <dbReference type="ARBA" id="ARBA00022833"/>
    </source>
</evidence>
<feature type="compositionally biased region" description="Polar residues" evidence="6">
    <location>
        <begin position="410"/>
        <end position="440"/>
    </location>
</feature>
<dbReference type="SMART" id="SM00356">
    <property type="entry name" value="ZnF_C3H1"/>
    <property type="match status" value="3"/>
</dbReference>
<evidence type="ECO:0000259" key="7">
    <source>
        <dbReference type="PROSITE" id="PS50103"/>
    </source>
</evidence>
<dbReference type="InterPro" id="IPR045877">
    <property type="entry name" value="ZFP36-like"/>
</dbReference>
<dbReference type="GO" id="GO:0008270">
    <property type="term" value="F:zinc ion binding"/>
    <property type="evidence" value="ECO:0007669"/>
    <property type="project" value="UniProtKB-KW"/>
</dbReference>
<dbReference type="PROSITE" id="PS50103">
    <property type="entry name" value="ZF_C3H1"/>
    <property type="match status" value="3"/>
</dbReference>
<feature type="region of interest" description="Disordered" evidence="6">
    <location>
        <begin position="174"/>
        <end position="200"/>
    </location>
</feature>
<dbReference type="Gene3D" id="4.10.1000.10">
    <property type="entry name" value="Zinc finger, CCCH-type"/>
    <property type="match status" value="2"/>
</dbReference>
<evidence type="ECO:0000313" key="9">
    <source>
        <dbReference type="Proteomes" id="UP001215598"/>
    </source>
</evidence>
<gene>
    <name evidence="8" type="ORF">B0H16DRAFT_1890474</name>
</gene>
<proteinExistence type="predicted"/>
<keyword evidence="4 5" id="KW-0862">Zinc</keyword>
<dbReference type="Pfam" id="PF00642">
    <property type="entry name" value="zf-CCCH"/>
    <property type="match status" value="1"/>
</dbReference>
<feature type="region of interest" description="Disordered" evidence="6">
    <location>
        <begin position="1"/>
        <end position="20"/>
    </location>
</feature>
<feature type="region of interest" description="Disordered" evidence="6">
    <location>
        <begin position="403"/>
        <end position="440"/>
    </location>
</feature>
<evidence type="ECO:0000256" key="3">
    <source>
        <dbReference type="ARBA" id="ARBA00022771"/>
    </source>
</evidence>
<evidence type="ECO:0000256" key="2">
    <source>
        <dbReference type="ARBA" id="ARBA00022737"/>
    </source>
</evidence>
<dbReference type="Proteomes" id="UP001215598">
    <property type="component" value="Unassembled WGS sequence"/>
</dbReference>
<dbReference type="GO" id="GO:0003729">
    <property type="term" value="F:mRNA binding"/>
    <property type="evidence" value="ECO:0007669"/>
    <property type="project" value="InterPro"/>
</dbReference>
<comment type="caution">
    <text evidence="8">The sequence shown here is derived from an EMBL/GenBank/DDBJ whole genome shotgun (WGS) entry which is preliminary data.</text>
</comment>
<name>A0AAD7N1A5_9AGAR</name>
<organism evidence="8 9">
    <name type="scientific">Mycena metata</name>
    <dbReference type="NCBI Taxonomy" id="1033252"/>
    <lineage>
        <taxon>Eukaryota</taxon>
        <taxon>Fungi</taxon>
        <taxon>Dikarya</taxon>
        <taxon>Basidiomycota</taxon>
        <taxon>Agaricomycotina</taxon>
        <taxon>Agaricomycetes</taxon>
        <taxon>Agaricomycetidae</taxon>
        <taxon>Agaricales</taxon>
        <taxon>Marasmiineae</taxon>
        <taxon>Mycenaceae</taxon>
        <taxon>Mycena</taxon>
    </lineage>
</organism>
<feature type="domain" description="C3H1-type" evidence="7">
    <location>
        <begin position="51"/>
        <end position="78"/>
    </location>
</feature>
<feature type="zinc finger region" description="C3H1-type" evidence="5">
    <location>
        <begin position="289"/>
        <end position="317"/>
    </location>
</feature>
<sequence length="458" mass="49690">MTQPATQSVKKPPSKKRHTKPCRYFQTGSCPHTAQEDCDFAHVFGDQPVSLPPPKQCRYYLQGNCTNGIWCQYLHGDSSAGSDEVSLLKDYQNVNSLSGREFGIRSPSLQMRPAIGIVQTTAYVPSPSQFNGMYVGSTPWTYPSDVRSPLEFTPASHLLPPGGILSPAASIESIDIDNSTPSSSSSSPTSPASDDGVFLPTENSGQYYSKSYFGPEPQSHGVAHLGPTYEEPFVHPYSQHQPLTVVTTPYAMTPLYDIFSPKSQPSSAGFYSMQGFPPQSPINRQKHASYKTKPCRYFKPGSVCPNGSACTFIHADPNRIDSLPSPEPVQLHHGLPSKPLSAKEENIRKGYFPISWRVIGGGVLVGGVRESSLSDDDDSADSLDGKSDSLLRMLEIEIPSTPVSAVDFPSSESNLDTDDSMTPTSLHTRQRASSIPSTPISTHVDHFRLFSAESPGGL</sequence>
<evidence type="ECO:0000256" key="5">
    <source>
        <dbReference type="PROSITE-ProRule" id="PRU00723"/>
    </source>
</evidence>
<dbReference type="InterPro" id="IPR000571">
    <property type="entry name" value="Znf_CCCH"/>
</dbReference>
<protein>
    <recommendedName>
        <fullName evidence="7">C3H1-type domain-containing protein</fullName>
    </recommendedName>
</protein>
<evidence type="ECO:0000256" key="1">
    <source>
        <dbReference type="ARBA" id="ARBA00022723"/>
    </source>
</evidence>
<dbReference type="Pfam" id="PF14608">
    <property type="entry name" value="zf-CCCH_2"/>
    <property type="match status" value="1"/>
</dbReference>
<keyword evidence="9" id="KW-1185">Reference proteome</keyword>
<evidence type="ECO:0000256" key="6">
    <source>
        <dbReference type="SAM" id="MobiDB-lite"/>
    </source>
</evidence>
<keyword evidence="3 5" id="KW-0863">Zinc-finger</keyword>
<feature type="domain" description="C3H1-type" evidence="7">
    <location>
        <begin position="16"/>
        <end position="45"/>
    </location>
</feature>